<sequence length="155" mass="18038">MNITFIIILLTTLFVYLYGYPAYKLNQEEDRVRTSMKNIPSNATANNLSNIAGIEAHSEILNQYPKFVVYIFLDHYKEVKLDPKISSFVKSFSCAAIDNLKTYPQLKRQATLNIMKDDHHEFEYIIQNSYGTLYTHRQVMSDCPNFQSVLHMKEA</sequence>
<accession>A0ABR8VZ70</accession>
<gene>
    <name evidence="1" type="ORF">H9629_12085</name>
</gene>
<reference evidence="1 2" key="1">
    <citation type="submission" date="2020-08" db="EMBL/GenBank/DDBJ databases">
        <title>A Genomic Blueprint of the Chicken Gut Microbiome.</title>
        <authorList>
            <person name="Gilroy R."/>
            <person name="Ravi A."/>
            <person name="Getino M."/>
            <person name="Pursley I."/>
            <person name="Horton D.L."/>
            <person name="Alikhan N.-F."/>
            <person name="Baker D."/>
            <person name="Gharbi K."/>
            <person name="Hall N."/>
            <person name="Watson M."/>
            <person name="Adriaenssens E.M."/>
            <person name="Foster-Nyarko E."/>
            <person name="Jarju S."/>
            <person name="Secka A."/>
            <person name="Antonio M."/>
            <person name="Oren A."/>
            <person name="Chaudhuri R."/>
            <person name="La Ragione R.M."/>
            <person name="Hildebrand F."/>
            <person name="Pallen M.J."/>
        </authorList>
    </citation>
    <scope>NUCLEOTIDE SEQUENCE [LARGE SCALE GENOMIC DNA]</scope>
    <source>
        <strain evidence="1 2">Sa1BUA6</strain>
    </source>
</reference>
<proteinExistence type="predicted"/>
<dbReference type="Proteomes" id="UP000621930">
    <property type="component" value="Unassembled WGS sequence"/>
</dbReference>
<protein>
    <submittedName>
        <fullName evidence="1">Uncharacterized protein</fullName>
    </submittedName>
</protein>
<name>A0ABR8VZ70_9GAMM</name>
<comment type="caution">
    <text evidence="1">The sequence shown here is derived from an EMBL/GenBank/DDBJ whole genome shotgun (WGS) entry which is preliminary data.</text>
</comment>
<organism evidence="1 2">
    <name type="scientific">Acinetobacter pecorum</name>
    <dbReference type="NCBI Taxonomy" id="2762215"/>
    <lineage>
        <taxon>Bacteria</taxon>
        <taxon>Pseudomonadati</taxon>
        <taxon>Pseudomonadota</taxon>
        <taxon>Gammaproteobacteria</taxon>
        <taxon>Moraxellales</taxon>
        <taxon>Moraxellaceae</taxon>
        <taxon>Acinetobacter</taxon>
    </lineage>
</organism>
<dbReference type="RefSeq" id="WP_191731170.1">
    <property type="nucleotide sequence ID" value="NZ_JACSPT010000017.1"/>
</dbReference>
<dbReference type="EMBL" id="JACSPT010000017">
    <property type="protein sequence ID" value="MBD8010070.1"/>
    <property type="molecule type" value="Genomic_DNA"/>
</dbReference>
<evidence type="ECO:0000313" key="1">
    <source>
        <dbReference type="EMBL" id="MBD8010070.1"/>
    </source>
</evidence>
<keyword evidence="2" id="KW-1185">Reference proteome</keyword>
<evidence type="ECO:0000313" key="2">
    <source>
        <dbReference type="Proteomes" id="UP000621930"/>
    </source>
</evidence>